<sequence length="342" mass="38628">MADDKSKHHALTRQELFELENRSKTKTELLLDRFICLLPVLSGIIALLEYMYVPNYKNNYASYTYVYFLSVLTSLALLGFAGSFFNKQLFYILLYKAPFYTLVFVLLMLYDLLTLKSSTLMLPYFPWVDQILNAIINDRSYLLDCIKNSLILLFTGYITGAVIGIITGIACGYSKKINYWIEPFMKLFGAIPSTTWIPIVMVLATSLFKGSVFIIALGVWFAVTLATITGIRNIDNAYYDAAKTLGAGGRQLILHIAVPSAVPNIFQGLMQAMSSACTALLVAEMIGVESGLGWYITWQKSWAQYAKMYAAIVIICIIFVLVNYIMNLIRKRVLRWQEGIVQ</sequence>
<comment type="subcellular location">
    <subcellularLocation>
        <location evidence="1 7">Cell membrane</location>
        <topology evidence="1 7">Multi-pass membrane protein</topology>
    </subcellularLocation>
</comment>
<dbReference type="Proteomes" id="UP000003011">
    <property type="component" value="Unassembled WGS sequence"/>
</dbReference>
<evidence type="ECO:0000313" key="9">
    <source>
        <dbReference type="EMBL" id="EHI54929.1"/>
    </source>
</evidence>
<dbReference type="STRING" id="679200.HMPREF9333_01942"/>
<dbReference type="CDD" id="cd06261">
    <property type="entry name" value="TM_PBP2"/>
    <property type="match status" value="1"/>
</dbReference>
<feature type="domain" description="ABC transmembrane type-1" evidence="8">
    <location>
        <begin position="146"/>
        <end position="330"/>
    </location>
</feature>
<keyword evidence="10" id="KW-1185">Reference proteome</keyword>
<feature type="transmembrane region" description="Helical" evidence="7">
    <location>
        <begin position="276"/>
        <end position="296"/>
    </location>
</feature>
<dbReference type="PANTHER" id="PTHR30151">
    <property type="entry name" value="ALKANE SULFONATE ABC TRANSPORTER-RELATED, MEMBRANE SUBUNIT"/>
    <property type="match status" value="1"/>
</dbReference>
<dbReference type="PANTHER" id="PTHR30151:SF0">
    <property type="entry name" value="ABC TRANSPORTER PERMEASE PROTEIN MJ0413-RELATED"/>
    <property type="match status" value="1"/>
</dbReference>
<feature type="transmembrane region" description="Helical" evidence="7">
    <location>
        <begin position="65"/>
        <end position="85"/>
    </location>
</feature>
<dbReference type="InterPro" id="IPR000515">
    <property type="entry name" value="MetI-like"/>
</dbReference>
<comment type="similarity">
    <text evidence="7">Belongs to the binding-protein-dependent transport system permease family.</text>
</comment>
<feature type="transmembrane region" description="Helical" evidence="7">
    <location>
        <begin position="150"/>
        <end position="172"/>
    </location>
</feature>
<organism evidence="9 10">
    <name type="scientific">Johnsonella ignava ATCC 51276</name>
    <dbReference type="NCBI Taxonomy" id="679200"/>
    <lineage>
        <taxon>Bacteria</taxon>
        <taxon>Bacillati</taxon>
        <taxon>Bacillota</taxon>
        <taxon>Clostridia</taxon>
        <taxon>Lachnospirales</taxon>
        <taxon>Lachnospiraceae</taxon>
        <taxon>Johnsonella</taxon>
    </lineage>
</organism>
<dbReference type="GO" id="GO:0055085">
    <property type="term" value="P:transmembrane transport"/>
    <property type="evidence" value="ECO:0007669"/>
    <property type="project" value="InterPro"/>
</dbReference>
<dbReference type="GO" id="GO:0005886">
    <property type="term" value="C:plasma membrane"/>
    <property type="evidence" value="ECO:0007669"/>
    <property type="project" value="UniProtKB-SubCell"/>
</dbReference>
<evidence type="ECO:0000256" key="4">
    <source>
        <dbReference type="ARBA" id="ARBA00022692"/>
    </source>
</evidence>
<dbReference type="OrthoDB" id="9804353at2"/>
<evidence type="ECO:0000256" key="7">
    <source>
        <dbReference type="RuleBase" id="RU363032"/>
    </source>
</evidence>
<feature type="transmembrane region" description="Helical" evidence="7">
    <location>
        <begin position="184"/>
        <end position="204"/>
    </location>
</feature>
<proteinExistence type="inferred from homology"/>
<protein>
    <recommendedName>
        <fullName evidence="8">ABC transmembrane type-1 domain-containing protein</fullName>
    </recommendedName>
</protein>
<dbReference type="RefSeq" id="WP_005541766.1">
    <property type="nucleotide sequence ID" value="NZ_JH378837.1"/>
</dbReference>
<dbReference type="EMBL" id="ACZL01000032">
    <property type="protein sequence ID" value="EHI54929.1"/>
    <property type="molecule type" value="Genomic_DNA"/>
</dbReference>
<gene>
    <name evidence="9" type="ORF">HMPREF9333_01942</name>
</gene>
<dbReference type="HOGENOM" id="CLU_046113_0_1_9"/>
<evidence type="ECO:0000256" key="3">
    <source>
        <dbReference type="ARBA" id="ARBA00022475"/>
    </source>
</evidence>
<feature type="transmembrane region" description="Helical" evidence="7">
    <location>
        <begin position="210"/>
        <end position="231"/>
    </location>
</feature>
<dbReference type="eggNOG" id="COG0600">
    <property type="taxonomic scope" value="Bacteria"/>
</dbReference>
<name>G5GK51_9FIRM</name>
<evidence type="ECO:0000256" key="5">
    <source>
        <dbReference type="ARBA" id="ARBA00022989"/>
    </source>
</evidence>
<comment type="caution">
    <text evidence="9">The sequence shown here is derived from an EMBL/GenBank/DDBJ whole genome shotgun (WGS) entry which is preliminary data.</text>
</comment>
<feature type="transmembrane region" description="Helical" evidence="7">
    <location>
        <begin position="308"/>
        <end position="326"/>
    </location>
</feature>
<dbReference type="InterPro" id="IPR035906">
    <property type="entry name" value="MetI-like_sf"/>
</dbReference>
<evidence type="ECO:0000256" key="1">
    <source>
        <dbReference type="ARBA" id="ARBA00004651"/>
    </source>
</evidence>
<dbReference type="PROSITE" id="PS50928">
    <property type="entry name" value="ABC_TM1"/>
    <property type="match status" value="1"/>
</dbReference>
<evidence type="ECO:0000256" key="2">
    <source>
        <dbReference type="ARBA" id="ARBA00022448"/>
    </source>
</evidence>
<dbReference type="AlphaFoldDB" id="G5GK51"/>
<keyword evidence="4 7" id="KW-0812">Transmembrane</keyword>
<dbReference type="SUPFAM" id="SSF161098">
    <property type="entry name" value="MetI-like"/>
    <property type="match status" value="1"/>
</dbReference>
<feature type="transmembrane region" description="Helical" evidence="7">
    <location>
        <begin position="34"/>
        <end position="53"/>
    </location>
</feature>
<keyword evidence="6 7" id="KW-0472">Membrane</keyword>
<keyword evidence="3" id="KW-1003">Cell membrane</keyword>
<dbReference type="Gene3D" id="1.10.3720.10">
    <property type="entry name" value="MetI-like"/>
    <property type="match status" value="1"/>
</dbReference>
<dbReference type="PATRIC" id="fig|679200.3.peg.2052"/>
<evidence type="ECO:0000256" key="6">
    <source>
        <dbReference type="ARBA" id="ARBA00023136"/>
    </source>
</evidence>
<keyword evidence="2 7" id="KW-0813">Transport</keyword>
<evidence type="ECO:0000259" key="8">
    <source>
        <dbReference type="PROSITE" id="PS50928"/>
    </source>
</evidence>
<accession>G5GK51</accession>
<feature type="transmembrane region" description="Helical" evidence="7">
    <location>
        <begin position="97"/>
        <end position="115"/>
    </location>
</feature>
<reference evidence="9 10" key="1">
    <citation type="submission" date="2011-08" db="EMBL/GenBank/DDBJ databases">
        <title>The Genome Sequence of Johnsonella ignava ATCC 51276.</title>
        <authorList>
            <consortium name="The Broad Institute Genome Sequencing Platform"/>
            <person name="Earl A."/>
            <person name="Ward D."/>
            <person name="Feldgarden M."/>
            <person name="Gevers D."/>
            <person name="Izard J."/>
            <person name="Blanton J.M."/>
            <person name="Baranova O.V."/>
            <person name="Dewhirst F.E."/>
            <person name="Young S.K."/>
            <person name="Zeng Q."/>
            <person name="Gargeya S."/>
            <person name="Fitzgerald M."/>
            <person name="Haas B."/>
            <person name="Abouelleil A."/>
            <person name="Alvarado L."/>
            <person name="Arachchi H.M."/>
            <person name="Berlin A."/>
            <person name="Brown A."/>
            <person name="Chapman S.B."/>
            <person name="Chen Z."/>
            <person name="Dunbar C."/>
            <person name="Freedman E."/>
            <person name="Gearin G."/>
            <person name="Gellesch M."/>
            <person name="Goldberg J."/>
            <person name="Griggs A."/>
            <person name="Gujja S."/>
            <person name="Heiman D."/>
            <person name="Howarth C."/>
            <person name="Larson L."/>
            <person name="Lui A."/>
            <person name="MacDonald P.J.P."/>
            <person name="Montmayeur A."/>
            <person name="Murphy C."/>
            <person name="Neiman D."/>
            <person name="Pearson M."/>
            <person name="Priest M."/>
            <person name="Roberts A."/>
            <person name="Saif S."/>
            <person name="Shea T."/>
            <person name="Shenoy N."/>
            <person name="Sisk P."/>
            <person name="Stolte C."/>
            <person name="Sykes S."/>
            <person name="Wortman J."/>
            <person name="Nusbaum C."/>
            <person name="Birren B."/>
        </authorList>
    </citation>
    <scope>NUCLEOTIDE SEQUENCE [LARGE SCALE GENOMIC DNA]</scope>
    <source>
        <strain evidence="9 10">ATCC 51276</strain>
    </source>
</reference>
<evidence type="ECO:0000313" key="10">
    <source>
        <dbReference type="Proteomes" id="UP000003011"/>
    </source>
</evidence>
<dbReference type="Pfam" id="PF00528">
    <property type="entry name" value="BPD_transp_1"/>
    <property type="match status" value="1"/>
</dbReference>
<keyword evidence="5 7" id="KW-1133">Transmembrane helix</keyword>